<accession>A0AAW1IUV8</accession>
<evidence type="ECO:0000313" key="2">
    <source>
        <dbReference type="EMBL" id="KAK9693646.1"/>
    </source>
</evidence>
<dbReference type="InterPro" id="IPR036691">
    <property type="entry name" value="Endo/exonu/phosph_ase_sf"/>
</dbReference>
<dbReference type="SUPFAM" id="SSF56219">
    <property type="entry name" value="DNase I-like"/>
    <property type="match status" value="1"/>
</dbReference>
<feature type="coiled-coil region" evidence="1">
    <location>
        <begin position="10"/>
        <end position="77"/>
    </location>
</feature>
<sequence>MNEATKPDKLDTVINMLREMTANMHQMREEQQEKENEEIRTENARIKAEYESIKTNMEVLKKRMDSLEKEKRMLNVVLTGMDLEAHQSEDLQQIVEEFIEQKLEVKASVKTATKLGRKTCLISFRQLDDKVKVLKNKKDKDEDIKTRFYEELEEVLNKIPKFDIKCLIGDMNAKVGREEEYSVTTTTGGKSLHKVSNDNGKRLIEFALENSMKIVSTAFDHKDIHKETWIAPNGLTKNQIDHVLIEMKHAKNITNVRSYRGADADSDHILVITEMMQIATIF</sequence>
<dbReference type="Gene3D" id="3.60.10.10">
    <property type="entry name" value="Endonuclease/exonuclease/phosphatase"/>
    <property type="match status" value="1"/>
</dbReference>
<evidence type="ECO:0000256" key="1">
    <source>
        <dbReference type="SAM" id="Coils"/>
    </source>
</evidence>
<organism evidence="2 3">
    <name type="scientific">Popillia japonica</name>
    <name type="common">Japanese beetle</name>
    <dbReference type="NCBI Taxonomy" id="7064"/>
    <lineage>
        <taxon>Eukaryota</taxon>
        <taxon>Metazoa</taxon>
        <taxon>Ecdysozoa</taxon>
        <taxon>Arthropoda</taxon>
        <taxon>Hexapoda</taxon>
        <taxon>Insecta</taxon>
        <taxon>Pterygota</taxon>
        <taxon>Neoptera</taxon>
        <taxon>Endopterygota</taxon>
        <taxon>Coleoptera</taxon>
        <taxon>Polyphaga</taxon>
        <taxon>Scarabaeiformia</taxon>
        <taxon>Scarabaeidae</taxon>
        <taxon>Rutelinae</taxon>
        <taxon>Popillia</taxon>
    </lineage>
</organism>
<dbReference type="PANTHER" id="PTHR23227">
    <property type="entry name" value="BUCENTAUR RELATED"/>
    <property type="match status" value="1"/>
</dbReference>
<dbReference type="AlphaFoldDB" id="A0AAW1IUV8"/>
<comment type="caution">
    <text evidence="2">The sequence shown here is derived from an EMBL/GenBank/DDBJ whole genome shotgun (WGS) entry which is preliminary data.</text>
</comment>
<proteinExistence type="predicted"/>
<name>A0AAW1IUV8_POPJA</name>
<dbReference type="InterPro" id="IPR027124">
    <property type="entry name" value="Swc5/CFDP1/2"/>
</dbReference>
<keyword evidence="3" id="KW-1185">Reference proteome</keyword>
<dbReference type="PANTHER" id="PTHR23227:SF67">
    <property type="entry name" value="CRANIOFACIAL DEVELOPMENT PROTEIN 2-LIKE"/>
    <property type="match status" value="1"/>
</dbReference>
<dbReference type="EMBL" id="JASPKY010000535">
    <property type="protein sequence ID" value="KAK9693646.1"/>
    <property type="molecule type" value="Genomic_DNA"/>
</dbReference>
<evidence type="ECO:0000313" key="3">
    <source>
        <dbReference type="Proteomes" id="UP001458880"/>
    </source>
</evidence>
<evidence type="ECO:0008006" key="4">
    <source>
        <dbReference type="Google" id="ProtNLM"/>
    </source>
</evidence>
<protein>
    <recommendedName>
        <fullName evidence="4">Craniofacial development protein 2-like</fullName>
    </recommendedName>
</protein>
<keyword evidence="1" id="KW-0175">Coiled coil</keyword>
<reference evidence="2 3" key="1">
    <citation type="journal article" date="2024" name="BMC Genomics">
        <title>De novo assembly and annotation of Popillia japonica's genome with initial clues to its potential as an invasive pest.</title>
        <authorList>
            <person name="Cucini C."/>
            <person name="Boschi S."/>
            <person name="Funari R."/>
            <person name="Cardaioli E."/>
            <person name="Iannotti N."/>
            <person name="Marturano G."/>
            <person name="Paoli F."/>
            <person name="Bruttini M."/>
            <person name="Carapelli A."/>
            <person name="Frati F."/>
            <person name="Nardi F."/>
        </authorList>
    </citation>
    <scope>NUCLEOTIDE SEQUENCE [LARGE SCALE GENOMIC DNA]</scope>
    <source>
        <strain evidence="2">DMR45628</strain>
    </source>
</reference>
<dbReference type="Proteomes" id="UP001458880">
    <property type="component" value="Unassembled WGS sequence"/>
</dbReference>
<gene>
    <name evidence="2" type="ORF">QE152_g34056</name>
</gene>